<accession>A0A0A9D9Y9</accession>
<evidence type="ECO:0000313" key="1">
    <source>
        <dbReference type="EMBL" id="JAD83498.1"/>
    </source>
</evidence>
<organism evidence="1">
    <name type="scientific">Arundo donax</name>
    <name type="common">Giant reed</name>
    <name type="synonym">Donax arundinaceus</name>
    <dbReference type="NCBI Taxonomy" id="35708"/>
    <lineage>
        <taxon>Eukaryota</taxon>
        <taxon>Viridiplantae</taxon>
        <taxon>Streptophyta</taxon>
        <taxon>Embryophyta</taxon>
        <taxon>Tracheophyta</taxon>
        <taxon>Spermatophyta</taxon>
        <taxon>Magnoliopsida</taxon>
        <taxon>Liliopsida</taxon>
        <taxon>Poales</taxon>
        <taxon>Poaceae</taxon>
        <taxon>PACMAD clade</taxon>
        <taxon>Arundinoideae</taxon>
        <taxon>Arundineae</taxon>
        <taxon>Arundo</taxon>
    </lineage>
</organism>
<sequence>MQMVLSRFMISWIISRVNLGIARSERGCSSRRKSQWSWTPHFQKWRGRR</sequence>
<proteinExistence type="predicted"/>
<reference evidence="1" key="1">
    <citation type="submission" date="2014-09" db="EMBL/GenBank/DDBJ databases">
        <authorList>
            <person name="Magalhaes I.L.F."/>
            <person name="Oliveira U."/>
            <person name="Santos F.R."/>
            <person name="Vidigal T.H.D.A."/>
            <person name="Brescovit A.D."/>
            <person name="Santos A.J."/>
        </authorList>
    </citation>
    <scope>NUCLEOTIDE SEQUENCE</scope>
    <source>
        <tissue evidence="1">Shoot tissue taken approximately 20 cm above the soil surface</tissue>
    </source>
</reference>
<dbReference type="EMBL" id="GBRH01214397">
    <property type="protein sequence ID" value="JAD83498.1"/>
    <property type="molecule type" value="Transcribed_RNA"/>
</dbReference>
<reference evidence="1" key="2">
    <citation type="journal article" date="2015" name="Data Brief">
        <title>Shoot transcriptome of the giant reed, Arundo donax.</title>
        <authorList>
            <person name="Barrero R.A."/>
            <person name="Guerrero F.D."/>
            <person name="Moolhuijzen P."/>
            <person name="Goolsby J.A."/>
            <person name="Tidwell J."/>
            <person name="Bellgard S.E."/>
            <person name="Bellgard M.I."/>
        </authorList>
    </citation>
    <scope>NUCLEOTIDE SEQUENCE</scope>
    <source>
        <tissue evidence="1">Shoot tissue taken approximately 20 cm above the soil surface</tissue>
    </source>
</reference>
<protein>
    <submittedName>
        <fullName evidence="1">Uncharacterized protein</fullName>
    </submittedName>
</protein>
<name>A0A0A9D9Y9_ARUDO</name>
<dbReference type="AlphaFoldDB" id="A0A0A9D9Y9"/>